<keyword evidence="6" id="KW-0560">Oxidoreductase</keyword>
<keyword evidence="2" id="KW-0285">Flavoprotein</keyword>
<dbReference type="Gene3D" id="3.50.50.60">
    <property type="entry name" value="FAD/NAD(P)-binding domain"/>
    <property type="match status" value="2"/>
</dbReference>
<evidence type="ECO:0000313" key="8">
    <source>
        <dbReference type="EMBL" id="RNB91435.1"/>
    </source>
</evidence>
<dbReference type="GO" id="GO:0071949">
    <property type="term" value="F:FAD binding"/>
    <property type="evidence" value="ECO:0007669"/>
    <property type="project" value="TreeGrafter"/>
</dbReference>
<gene>
    <name evidence="8" type="ORF">EDM56_05185</name>
</gene>
<proteinExistence type="predicted"/>
<dbReference type="EMBL" id="RHHQ01000005">
    <property type="protein sequence ID" value="RNB91435.1"/>
    <property type="molecule type" value="Genomic_DNA"/>
</dbReference>
<dbReference type="PANTHER" id="PTHR10632:SF2">
    <property type="entry name" value="SULFIDE:QUINONE OXIDOREDUCTASE, MITOCHONDRIAL"/>
    <property type="match status" value="1"/>
</dbReference>
<keyword evidence="5" id="KW-0809">Transit peptide</keyword>
<evidence type="ECO:0000313" key="9">
    <source>
        <dbReference type="Proteomes" id="UP000271031"/>
    </source>
</evidence>
<dbReference type="GO" id="GO:0048038">
    <property type="term" value="F:quinone binding"/>
    <property type="evidence" value="ECO:0007669"/>
    <property type="project" value="UniProtKB-KW"/>
</dbReference>
<dbReference type="FunFam" id="3.50.50.60:FF:000034">
    <property type="entry name" value="sulfide:quinone oxidoreductase, mitochondrial"/>
    <property type="match status" value="1"/>
</dbReference>
<dbReference type="GO" id="GO:0070224">
    <property type="term" value="F:sulfide:quinone oxidoreductase activity"/>
    <property type="evidence" value="ECO:0007669"/>
    <property type="project" value="TreeGrafter"/>
</dbReference>
<protein>
    <submittedName>
        <fullName evidence="8">NAD(P)/FAD-dependent oxidoreductase</fullName>
    </submittedName>
</protein>
<comment type="caution">
    <text evidence="8">The sequence shown here is derived from an EMBL/GenBank/DDBJ whole genome shotgun (WGS) entry which is preliminary data.</text>
</comment>
<evidence type="ECO:0000256" key="3">
    <source>
        <dbReference type="ARBA" id="ARBA00022719"/>
    </source>
</evidence>
<evidence type="ECO:0000256" key="5">
    <source>
        <dbReference type="ARBA" id="ARBA00022946"/>
    </source>
</evidence>
<keyword evidence="3" id="KW-0874">Quinone</keyword>
<dbReference type="InterPro" id="IPR023753">
    <property type="entry name" value="FAD/NAD-binding_dom"/>
</dbReference>
<dbReference type="Pfam" id="PF07992">
    <property type="entry name" value="Pyr_redox_2"/>
    <property type="match status" value="1"/>
</dbReference>
<evidence type="ECO:0000259" key="7">
    <source>
        <dbReference type="Pfam" id="PF07992"/>
    </source>
</evidence>
<keyword evidence="9" id="KW-1185">Reference proteome</keyword>
<dbReference type="InterPro" id="IPR015904">
    <property type="entry name" value="Sulphide_quinone_reductase"/>
</dbReference>
<accession>A0A3M8DVD1</accession>
<dbReference type="PANTHER" id="PTHR10632">
    <property type="entry name" value="SULFIDE:QUINONE OXIDOREDUCTASE"/>
    <property type="match status" value="1"/>
</dbReference>
<evidence type="ECO:0000256" key="4">
    <source>
        <dbReference type="ARBA" id="ARBA00022827"/>
    </source>
</evidence>
<evidence type="ECO:0000256" key="6">
    <source>
        <dbReference type="ARBA" id="ARBA00023002"/>
    </source>
</evidence>
<evidence type="ECO:0000256" key="2">
    <source>
        <dbReference type="ARBA" id="ARBA00022630"/>
    </source>
</evidence>
<dbReference type="RefSeq" id="WP_122916827.1">
    <property type="nucleotide sequence ID" value="NZ_RHHQ01000005.1"/>
</dbReference>
<dbReference type="InterPro" id="IPR036188">
    <property type="entry name" value="FAD/NAD-bd_sf"/>
</dbReference>
<comment type="cofactor">
    <cofactor evidence="1">
        <name>FAD</name>
        <dbReference type="ChEBI" id="CHEBI:57692"/>
    </cofactor>
</comment>
<sequence>MAKEMHYTVAIVGAGSAGVSVAARLIRETGKLRGQIVIIDPATKHYYQPLWTLVGGGAAKKEATERDQASVIPDGVDWLQESVELFQPEEKWLQTHEGTRVSYDYLVVAAGIQIDWDRIKGLKESIGKNGVCSNYSYQYVDSTWEFIRSFTGGHAIFTQPNTPVKCGGAPQKIMYLADDYFRKSGVRSKSQVTFCSANANIFAVKKYADTLEKVIVRKQIDTRYRRNLIEIKPETKEAVFQHLDTNELETLKYDMIHVTPPMQAPDFIAKSALADAGGWVDVDKFTLQHKRYDNVFGIGDCSNLPTSKTGAAIRKQAPTVALNLLSLMKGEPPTAEYDGYTSCPLVTGYNKLVLAEFDYNLMPQESFPFDQSQERMSMYLLKKEALPIMYWDGMLKGLM</sequence>
<dbReference type="AlphaFoldDB" id="A0A3M8DVD1"/>
<dbReference type="Proteomes" id="UP000271031">
    <property type="component" value="Unassembled WGS sequence"/>
</dbReference>
<dbReference type="GO" id="GO:0070221">
    <property type="term" value="P:sulfide oxidation, using sulfide:quinone oxidoreductase"/>
    <property type="evidence" value="ECO:0007669"/>
    <property type="project" value="TreeGrafter"/>
</dbReference>
<name>A0A3M8DVD1_9BACL</name>
<reference evidence="8 9" key="1">
    <citation type="submission" date="2018-10" db="EMBL/GenBank/DDBJ databases">
        <title>Phylogenomics of Brevibacillus.</title>
        <authorList>
            <person name="Dunlap C."/>
        </authorList>
    </citation>
    <scope>NUCLEOTIDE SEQUENCE [LARGE SCALE GENOMIC DNA]</scope>
    <source>
        <strain evidence="8 9">JCM 15716</strain>
    </source>
</reference>
<dbReference type="OrthoDB" id="9805710at2"/>
<keyword evidence="4" id="KW-0274">FAD</keyword>
<organism evidence="8 9">
    <name type="scientific">Brevibacillus fluminis</name>
    <dbReference type="NCBI Taxonomy" id="511487"/>
    <lineage>
        <taxon>Bacteria</taxon>
        <taxon>Bacillati</taxon>
        <taxon>Bacillota</taxon>
        <taxon>Bacilli</taxon>
        <taxon>Bacillales</taxon>
        <taxon>Paenibacillaceae</taxon>
        <taxon>Brevibacillus</taxon>
    </lineage>
</organism>
<feature type="domain" description="FAD/NAD(P)-binding" evidence="7">
    <location>
        <begin position="7"/>
        <end position="125"/>
    </location>
</feature>
<evidence type="ECO:0000256" key="1">
    <source>
        <dbReference type="ARBA" id="ARBA00001974"/>
    </source>
</evidence>
<dbReference type="SUPFAM" id="SSF51905">
    <property type="entry name" value="FAD/NAD(P)-binding domain"/>
    <property type="match status" value="1"/>
</dbReference>